<keyword evidence="4 9" id="KW-0812">Transmembrane</keyword>
<keyword evidence="2 9" id="KW-1003">Cell membrane</keyword>
<evidence type="ECO:0000256" key="3">
    <source>
        <dbReference type="ARBA" id="ARBA00022670"/>
    </source>
</evidence>
<comment type="catalytic activity">
    <reaction evidence="9">
        <text>Release of signal peptides from bacterial membrane prolipoproteins. Hydrolyzes -Xaa-Yaa-Zaa-|-(S,diacylglyceryl)Cys-, in which Xaa is hydrophobic (preferably Leu), and Yaa (Ala or Ser) and Zaa (Gly or Ala) have small, neutral side chains.</text>
        <dbReference type="EC" id="3.4.23.36"/>
    </reaction>
</comment>
<dbReference type="Proteomes" id="UP000199700">
    <property type="component" value="Chromosome"/>
</dbReference>
<feature type="active site" evidence="9">
    <location>
        <position position="134"/>
    </location>
</feature>
<reference evidence="11" key="1">
    <citation type="submission" date="2016-10" db="EMBL/GenBank/DDBJ databases">
        <authorList>
            <person name="Varghese N."/>
            <person name="Submissions S."/>
        </authorList>
    </citation>
    <scope>NUCLEOTIDE SEQUENCE [LARGE SCALE GENOMIC DNA]</scope>
    <source>
        <strain evidence="11">DSM 22082</strain>
    </source>
</reference>
<dbReference type="STRING" id="629680.SAMN04489751_3541"/>
<evidence type="ECO:0000256" key="8">
    <source>
        <dbReference type="ARBA" id="ARBA00023136"/>
    </source>
</evidence>
<accession>A0A1H1WZF6</accession>
<sequence length="184" mass="19581">MSQMNDDATETKPRRRRMLGMLFGIAAIVLVVDQFTKFLAVRFLEGQEPVPVIGTLAGFDFYRNPGAALGLGSSMTWIFPLIAIAVFAAILFLSRKLGSVAWAIGLGLLLGGLFGNLVDRLFRQPGFLHGAVVDFIDLSLFICNVADIAISAAAVTLVVASLKGIELDGSDSKHASTVGEDTHG</sequence>
<evidence type="ECO:0000256" key="1">
    <source>
        <dbReference type="ARBA" id="ARBA00006139"/>
    </source>
</evidence>
<dbReference type="InterPro" id="IPR001872">
    <property type="entry name" value="Peptidase_A8"/>
</dbReference>
<comment type="similarity">
    <text evidence="1 9 10">Belongs to the peptidase A8 family.</text>
</comment>
<evidence type="ECO:0000256" key="5">
    <source>
        <dbReference type="ARBA" id="ARBA00022750"/>
    </source>
</evidence>
<keyword evidence="8 9" id="KW-0472">Membrane</keyword>
<evidence type="ECO:0000313" key="12">
    <source>
        <dbReference type="Proteomes" id="UP000199700"/>
    </source>
</evidence>
<keyword evidence="6 9" id="KW-0378">Hydrolase</keyword>
<name>A0A1H1WZF6_BRESA</name>
<feature type="transmembrane region" description="Helical" evidence="9">
    <location>
        <begin position="21"/>
        <end position="40"/>
    </location>
</feature>
<dbReference type="PANTHER" id="PTHR33695">
    <property type="entry name" value="LIPOPROTEIN SIGNAL PEPTIDASE"/>
    <property type="match status" value="1"/>
</dbReference>
<dbReference type="EC" id="3.4.23.36" evidence="9"/>
<keyword evidence="12" id="KW-1185">Reference proteome</keyword>
<comment type="subcellular location">
    <subcellularLocation>
        <location evidence="9">Cell membrane</location>
        <topology evidence="9">Multi-pass membrane protein</topology>
    </subcellularLocation>
</comment>
<evidence type="ECO:0000256" key="7">
    <source>
        <dbReference type="ARBA" id="ARBA00022989"/>
    </source>
</evidence>
<protein>
    <recommendedName>
        <fullName evidence="9">Lipoprotein signal peptidase</fullName>
        <ecNumber evidence="9">3.4.23.36</ecNumber>
    </recommendedName>
    <alternativeName>
        <fullName evidence="9">Prolipoprotein signal peptidase</fullName>
    </alternativeName>
    <alternativeName>
        <fullName evidence="9">Signal peptidase II</fullName>
        <shortName evidence="9">SPase II</shortName>
    </alternativeName>
</protein>
<dbReference type="PRINTS" id="PR00781">
    <property type="entry name" value="LIPOSIGPTASE"/>
</dbReference>
<keyword evidence="5 9" id="KW-0064">Aspartyl protease</keyword>
<organism evidence="11 12">
    <name type="scientific">Brevibacterium sandarakinum</name>
    <dbReference type="NCBI Taxonomy" id="629680"/>
    <lineage>
        <taxon>Bacteria</taxon>
        <taxon>Bacillati</taxon>
        <taxon>Actinomycetota</taxon>
        <taxon>Actinomycetes</taxon>
        <taxon>Micrococcales</taxon>
        <taxon>Brevibacteriaceae</taxon>
        <taxon>Brevibacterium</taxon>
    </lineage>
</organism>
<dbReference type="GO" id="GO:0006508">
    <property type="term" value="P:proteolysis"/>
    <property type="evidence" value="ECO:0007669"/>
    <property type="project" value="UniProtKB-KW"/>
</dbReference>
<dbReference type="HAMAP" id="MF_00161">
    <property type="entry name" value="LspA"/>
    <property type="match status" value="1"/>
</dbReference>
<keyword evidence="3 9" id="KW-0645">Protease</keyword>
<keyword evidence="7 9" id="KW-1133">Transmembrane helix</keyword>
<dbReference type="PANTHER" id="PTHR33695:SF1">
    <property type="entry name" value="LIPOPROTEIN SIGNAL PEPTIDASE"/>
    <property type="match status" value="1"/>
</dbReference>
<dbReference type="GO" id="GO:0005886">
    <property type="term" value="C:plasma membrane"/>
    <property type="evidence" value="ECO:0007669"/>
    <property type="project" value="UniProtKB-SubCell"/>
</dbReference>
<dbReference type="EMBL" id="LT629739">
    <property type="protein sequence ID" value="SDT02477.1"/>
    <property type="molecule type" value="Genomic_DNA"/>
</dbReference>
<evidence type="ECO:0000313" key="11">
    <source>
        <dbReference type="EMBL" id="SDT02477.1"/>
    </source>
</evidence>
<dbReference type="GO" id="GO:0004190">
    <property type="term" value="F:aspartic-type endopeptidase activity"/>
    <property type="evidence" value="ECO:0007669"/>
    <property type="project" value="UniProtKB-UniRule"/>
</dbReference>
<evidence type="ECO:0000256" key="4">
    <source>
        <dbReference type="ARBA" id="ARBA00022692"/>
    </source>
</evidence>
<comment type="pathway">
    <text evidence="9">Protein modification; lipoprotein biosynthesis (signal peptide cleavage).</text>
</comment>
<feature type="transmembrane region" description="Helical" evidence="9">
    <location>
        <begin position="74"/>
        <end position="93"/>
    </location>
</feature>
<feature type="transmembrane region" description="Helical" evidence="9">
    <location>
        <begin position="138"/>
        <end position="160"/>
    </location>
</feature>
<evidence type="ECO:0000256" key="9">
    <source>
        <dbReference type="HAMAP-Rule" id="MF_00161"/>
    </source>
</evidence>
<proteinExistence type="inferred from homology"/>
<dbReference type="Pfam" id="PF01252">
    <property type="entry name" value="Peptidase_A8"/>
    <property type="match status" value="1"/>
</dbReference>
<feature type="transmembrane region" description="Helical" evidence="9">
    <location>
        <begin position="100"/>
        <end position="118"/>
    </location>
</feature>
<evidence type="ECO:0000256" key="2">
    <source>
        <dbReference type="ARBA" id="ARBA00022475"/>
    </source>
</evidence>
<dbReference type="AlphaFoldDB" id="A0A1H1WZF6"/>
<evidence type="ECO:0000256" key="10">
    <source>
        <dbReference type="RuleBase" id="RU004181"/>
    </source>
</evidence>
<gene>
    <name evidence="9" type="primary">lspA</name>
    <name evidence="11" type="ORF">SAMN04489751_3541</name>
</gene>
<feature type="active site" evidence="9">
    <location>
        <position position="147"/>
    </location>
</feature>
<comment type="function">
    <text evidence="9">This protein specifically catalyzes the removal of signal peptides from prolipoproteins.</text>
</comment>
<evidence type="ECO:0000256" key="6">
    <source>
        <dbReference type="ARBA" id="ARBA00022801"/>
    </source>
</evidence>
<dbReference type="UniPathway" id="UPA00665"/>